<protein>
    <submittedName>
        <fullName evidence="7">Glyoxylase, beta-lactamase superfamily II</fullName>
    </submittedName>
</protein>
<accession>A0A1G7QX62</accession>
<dbReference type="GO" id="GO:0016787">
    <property type="term" value="F:hydrolase activity"/>
    <property type="evidence" value="ECO:0007669"/>
    <property type="project" value="UniProtKB-KW"/>
</dbReference>
<name>A0A1G7QX62_9ACTN</name>
<comment type="similarity">
    <text evidence="2">Belongs to the metallo-beta-lactamase superfamily.</text>
</comment>
<dbReference type="InterPro" id="IPR036866">
    <property type="entry name" value="RibonucZ/Hydroxyglut_hydro"/>
</dbReference>
<sequence>MKVHHLNCGTMRPPGAALVCHVLLVETDRRGLVLVDSGYGLRDVAEPARRVGPLRLAMRPLLDPEETAARQVERLGFRREDVRHIVLTHLDPDHVGGIADFPGARVHVTAAEARGAIHAPTRRERLRFRPAQWDHGPLLVEHGPGGEAWHGFAAARELDEVAPGIVLVPLPGHTRGHAGVAVEAEDGVLLHAGDAFFHRTTLSGRTRMPFALRATETLVAHDLARVRANHDRLAELHGRADGPAILCAHDPVLLARARNGAGPSS</sequence>
<evidence type="ECO:0000256" key="1">
    <source>
        <dbReference type="ARBA" id="ARBA00001947"/>
    </source>
</evidence>
<dbReference type="EMBL" id="FNAX01000013">
    <property type="protein sequence ID" value="SDG03116.1"/>
    <property type="molecule type" value="Genomic_DNA"/>
</dbReference>
<dbReference type="PANTHER" id="PTHR42978">
    <property type="entry name" value="QUORUM-QUENCHING LACTONASE YTNP-RELATED-RELATED"/>
    <property type="match status" value="1"/>
</dbReference>
<keyword evidence="4" id="KW-0378">Hydrolase</keyword>
<evidence type="ECO:0000313" key="7">
    <source>
        <dbReference type="EMBL" id="SDG03116.1"/>
    </source>
</evidence>
<evidence type="ECO:0000313" key="8">
    <source>
        <dbReference type="Proteomes" id="UP000198614"/>
    </source>
</evidence>
<comment type="cofactor">
    <cofactor evidence="1">
        <name>Zn(2+)</name>
        <dbReference type="ChEBI" id="CHEBI:29105"/>
    </cofactor>
</comment>
<evidence type="ECO:0000256" key="5">
    <source>
        <dbReference type="ARBA" id="ARBA00022833"/>
    </source>
</evidence>
<dbReference type="Gene3D" id="3.60.15.10">
    <property type="entry name" value="Ribonuclease Z/Hydroxyacylglutathione hydrolase-like"/>
    <property type="match status" value="1"/>
</dbReference>
<keyword evidence="5" id="KW-0862">Zinc</keyword>
<dbReference type="PANTHER" id="PTHR42978:SF7">
    <property type="entry name" value="METALLO-HYDROLASE RV2300C-RELATED"/>
    <property type="match status" value="1"/>
</dbReference>
<dbReference type="InterPro" id="IPR001279">
    <property type="entry name" value="Metallo-B-lactamas"/>
</dbReference>
<dbReference type="Proteomes" id="UP000198614">
    <property type="component" value="Unassembled WGS sequence"/>
</dbReference>
<evidence type="ECO:0000256" key="3">
    <source>
        <dbReference type="ARBA" id="ARBA00022723"/>
    </source>
</evidence>
<dbReference type="AlphaFoldDB" id="A0A1G7QX62"/>
<dbReference type="InterPro" id="IPR051013">
    <property type="entry name" value="MBL_superfamily_lactonases"/>
</dbReference>
<feature type="domain" description="Metallo-beta-lactamase" evidence="6">
    <location>
        <begin position="19"/>
        <end position="249"/>
    </location>
</feature>
<dbReference type="GO" id="GO:0046872">
    <property type="term" value="F:metal ion binding"/>
    <property type="evidence" value="ECO:0007669"/>
    <property type="project" value="UniProtKB-KW"/>
</dbReference>
<evidence type="ECO:0000259" key="6">
    <source>
        <dbReference type="SMART" id="SM00849"/>
    </source>
</evidence>
<evidence type="ECO:0000256" key="4">
    <source>
        <dbReference type="ARBA" id="ARBA00022801"/>
    </source>
</evidence>
<reference evidence="7 8" key="1">
    <citation type="submission" date="2016-10" db="EMBL/GenBank/DDBJ databases">
        <authorList>
            <person name="de Groot N.N."/>
        </authorList>
    </citation>
    <scope>NUCLEOTIDE SEQUENCE [LARGE SCALE GENOMIC DNA]</scope>
    <source>
        <strain evidence="7 8">CGMCC 4.1859</strain>
    </source>
</reference>
<keyword evidence="3" id="KW-0479">Metal-binding</keyword>
<organism evidence="7 8">
    <name type="scientific">Streptomyces griseoaurantiacus</name>
    <dbReference type="NCBI Taxonomy" id="68213"/>
    <lineage>
        <taxon>Bacteria</taxon>
        <taxon>Bacillati</taxon>
        <taxon>Actinomycetota</taxon>
        <taxon>Actinomycetes</taxon>
        <taxon>Kitasatosporales</taxon>
        <taxon>Streptomycetaceae</taxon>
        <taxon>Streptomyces</taxon>
        <taxon>Streptomyces aurantiacus group</taxon>
    </lineage>
</organism>
<proteinExistence type="inferred from homology"/>
<evidence type="ECO:0000256" key="2">
    <source>
        <dbReference type="ARBA" id="ARBA00007749"/>
    </source>
</evidence>
<dbReference type="CDD" id="cd07742">
    <property type="entry name" value="metallo-hydrolase-like_MBL-fold"/>
    <property type="match status" value="1"/>
</dbReference>
<dbReference type="SUPFAM" id="SSF56281">
    <property type="entry name" value="Metallo-hydrolase/oxidoreductase"/>
    <property type="match status" value="1"/>
</dbReference>
<gene>
    <name evidence="7" type="ORF">SAMN05216260_113163</name>
</gene>
<dbReference type="SMART" id="SM00849">
    <property type="entry name" value="Lactamase_B"/>
    <property type="match status" value="1"/>
</dbReference>
<dbReference type="Pfam" id="PF00753">
    <property type="entry name" value="Lactamase_B"/>
    <property type="match status" value="1"/>
</dbReference>
<dbReference type="OrthoDB" id="3196337at2"/>